<dbReference type="Gene3D" id="1.10.220.150">
    <property type="entry name" value="Arf GTPase activating protein"/>
    <property type="match status" value="1"/>
</dbReference>
<evidence type="ECO:0000313" key="2">
    <source>
        <dbReference type="EMBL" id="BAS95065.1"/>
    </source>
</evidence>
<dbReference type="SMR" id="A0A0N7KL54"/>
<dbReference type="Proteomes" id="UP000059680">
    <property type="component" value="Chromosome 5"/>
</dbReference>
<protein>
    <submittedName>
        <fullName evidence="2">Os05g0534800 protein</fullName>
    </submittedName>
</protein>
<feature type="domain" description="Arf-GAP" evidence="1">
    <location>
        <begin position="8"/>
        <end position="49"/>
    </location>
</feature>
<reference evidence="3" key="1">
    <citation type="journal article" date="2005" name="Nature">
        <title>The map-based sequence of the rice genome.</title>
        <authorList>
            <consortium name="International rice genome sequencing project (IRGSP)"/>
            <person name="Matsumoto T."/>
            <person name="Wu J."/>
            <person name="Kanamori H."/>
            <person name="Katayose Y."/>
            <person name="Fujisawa M."/>
            <person name="Namiki N."/>
            <person name="Mizuno H."/>
            <person name="Yamamoto K."/>
            <person name="Antonio B.A."/>
            <person name="Baba T."/>
            <person name="Sakata K."/>
            <person name="Nagamura Y."/>
            <person name="Aoki H."/>
            <person name="Arikawa K."/>
            <person name="Arita K."/>
            <person name="Bito T."/>
            <person name="Chiden Y."/>
            <person name="Fujitsuka N."/>
            <person name="Fukunaka R."/>
            <person name="Hamada M."/>
            <person name="Harada C."/>
            <person name="Hayashi A."/>
            <person name="Hijishita S."/>
            <person name="Honda M."/>
            <person name="Hosokawa S."/>
            <person name="Ichikawa Y."/>
            <person name="Idonuma A."/>
            <person name="Iijima M."/>
            <person name="Ikeda M."/>
            <person name="Ikeno M."/>
            <person name="Ito K."/>
            <person name="Ito S."/>
            <person name="Ito T."/>
            <person name="Ito Y."/>
            <person name="Ito Y."/>
            <person name="Iwabuchi A."/>
            <person name="Kamiya K."/>
            <person name="Karasawa W."/>
            <person name="Kurita K."/>
            <person name="Katagiri S."/>
            <person name="Kikuta A."/>
            <person name="Kobayashi H."/>
            <person name="Kobayashi N."/>
            <person name="Machita K."/>
            <person name="Maehara T."/>
            <person name="Masukawa M."/>
            <person name="Mizubayashi T."/>
            <person name="Mukai Y."/>
            <person name="Nagasaki H."/>
            <person name="Nagata Y."/>
            <person name="Naito S."/>
            <person name="Nakashima M."/>
            <person name="Nakama Y."/>
            <person name="Nakamichi Y."/>
            <person name="Nakamura M."/>
            <person name="Meguro A."/>
            <person name="Negishi M."/>
            <person name="Ohta I."/>
            <person name="Ohta T."/>
            <person name="Okamoto M."/>
            <person name="Ono N."/>
            <person name="Saji S."/>
            <person name="Sakaguchi M."/>
            <person name="Sakai K."/>
            <person name="Shibata M."/>
            <person name="Shimokawa T."/>
            <person name="Song J."/>
            <person name="Takazaki Y."/>
            <person name="Terasawa K."/>
            <person name="Tsugane M."/>
            <person name="Tsuji K."/>
            <person name="Ueda S."/>
            <person name="Waki K."/>
            <person name="Yamagata H."/>
            <person name="Yamamoto M."/>
            <person name="Yamamoto S."/>
            <person name="Yamane H."/>
            <person name="Yoshiki S."/>
            <person name="Yoshihara R."/>
            <person name="Yukawa K."/>
            <person name="Zhong H."/>
            <person name="Yano M."/>
            <person name="Yuan Q."/>
            <person name="Ouyang S."/>
            <person name="Liu J."/>
            <person name="Jones K.M."/>
            <person name="Gansberger K."/>
            <person name="Moffat K."/>
            <person name="Hill J."/>
            <person name="Bera J."/>
            <person name="Fadrosh D."/>
            <person name="Jin S."/>
            <person name="Johri S."/>
            <person name="Kim M."/>
            <person name="Overton L."/>
            <person name="Reardon M."/>
            <person name="Tsitrin T."/>
            <person name="Vuong H."/>
            <person name="Weaver B."/>
            <person name="Ciecko A."/>
            <person name="Tallon L."/>
            <person name="Jackson J."/>
            <person name="Pai G."/>
            <person name="Aken S.V."/>
            <person name="Utterback T."/>
            <person name="Reidmuller S."/>
            <person name="Feldblyum T."/>
            <person name="Hsiao J."/>
            <person name="Zismann V."/>
            <person name="Iobst S."/>
            <person name="de Vazeille A.R."/>
            <person name="Buell C.R."/>
            <person name="Ying K."/>
            <person name="Li Y."/>
            <person name="Lu T."/>
            <person name="Huang Y."/>
            <person name="Zhao Q."/>
            <person name="Feng Q."/>
            <person name="Zhang L."/>
            <person name="Zhu J."/>
            <person name="Weng Q."/>
            <person name="Mu J."/>
            <person name="Lu Y."/>
            <person name="Fan D."/>
            <person name="Liu Y."/>
            <person name="Guan J."/>
            <person name="Zhang Y."/>
            <person name="Yu S."/>
            <person name="Liu X."/>
            <person name="Zhang Y."/>
            <person name="Hong G."/>
            <person name="Han B."/>
            <person name="Choisne N."/>
            <person name="Demange N."/>
            <person name="Orjeda G."/>
            <person name="Samain S."/>
            <person name="Cattolico L."/>
            <person name="Pelletier E."/>
            <person name="Couloux A."/>
            <person name="Segurens B."/>
            <person name="Wincker P."/>
            <person name="D'Hont A."/>
            <person name="Scarpelli C."/>
            <person name="Weissenbach J."/>
            <person name="Salanoubat M."/>
            <person name="Quetier F."/>
            <person name="Yu Y."/>
            <person name="Kim H.R."/>
            <person name="Rambo T."/>
            <person name="Currie J."/>
            <person name="Collura K."/>
            <person name="Luo M."/>
            <person name="Yang T."/>
            <person name="Ammiraju J.S.S."/>
            <person name="Engler F."/>
            <person name="Soderlund C."/>
            <person name="Wing R.A."/>
            <person name="Palmer L.E."/>
            <person name="de la Bastide M."/>
            <person name="Spiegel L."/>
            <person name="Nascimento L."/>
            <person name="Zutavern T."/>
            <person name="O'Shaughnessy A."/>
            <person name="Dike S."/>
            <person name="Dedhia N."/>
            <person name="Preston R."/>
            <person name="Balija V."/>
            <person name="McCombie W.R."/>
            <person name="Chow T."/>
            <person name="Chen H."/>
            <person name="Chung M."/>
            <person name="Chen C."/>
            <person name="Shaw J."/>
            <person name="Wu H."/>
            <person name="Hsiao K."/>
            <person name="Chao Y."/>
            <person name="Chu M."/>
            <person name="Cheng C."/>
            <person name="Hour A."/>
            <person name="Lee P."/>
            <person name="Lin S."/>
            <person name="Lin Y."/>
            <person name="Liou J."/>
            <person name="Liu S."/>
            <person name="Hsing Y."/>
            <person name="Raghuvanshi S."/>
            <person name="Mohanty A."/>
            <person name="Bharti A.K."/>
            <person name="Gaur A."/>
            <person name="Gupta V."/>
            <person name="Kumar D."/>
            <person name="Ravi V."/>
            <person name="Vij S."/>
            <person name="Kapur A."/>
            <person name="Khurana P."/>
            <person name="Khurana P."/>
            <person name="Khurana J.P."/>
            <person name="Tyagi A.K."/>
            <person name="Gaikwad K."/>
            <person name="Singh A."/>
            <person name="Dalal V."/>
            <person name="Srivastava S."/>
            <person name="Dixit A."/>
            <person name="Pal A.K."/>
            <person name="Ghazi I.A."/>
            <person name="Yadav M."/>
            <person name="Pandit A."/>
            <person name="Bhargava A."/>
            <person name="Sureshbabu K."/>
            <person name="Batra K."/>
            <person name="Sharma T.R."/>
            <person name="Mohapatra T."/>
            <person name="Singh N.K."/>
            <person name="Messing J."/>
            <person name="Nelson A.B."/>
            <person name="Fuks G."/>
            <person name="Kavchok S."/>
            <person name="Keizer G."/>
            <person name="Linton E."/>
            <person name="Llaca V."/>
            <person name="Song R."/>
            <person name="Tanyolac B."/>
            <person name="Young S."/>
            <person name="Ho-Il K."/>
            <person name="Hahn J.H."/>
            <person name="Sangsakoo G."/>
            <person name="Vanavichit A."/>
            <person name="de Mattos Luiz.A.T."/>
            <person name="Zimmer P.D."/>
            <person name="Malone G."/>
            <person name="Dellagostin O."/>
            <person name="de Oliveira A.C."/>
            <person name="Bevan M."/>
            <person name="Bancroft I."/>
            <person name="Minx P."/>
            <person name="Cordum H."/>
            <person name="Wilson R."/>
            <person name="Cheng Z."/>
            <person name="Jin W."/>
            <person name="Jiang J."/>
            <person name="Leong S.A."/>
            <person name="Iwama H."/>
            <person name="Gojobori T."/>
            <person name="Itoh T."/>
            <person name="Niimura Y."/>
            <person name="Fujii Y."/>
            <person name="Habara T."/>
            <person name="Sakai H."/>
            <person name="Sato Y."/>
            <person name="Wilson G."/>
            <person name="Kumar K."/>
            <person name="McCouch S."/>
            <person name="Juretic N."/>
            <person name="Hoen D."/>
            <person name="Wright S."/>
            <person name="Bruskiewich R."/>
            <person name="Bureau T."/>
            <person name="Miyao A."/>
            <person name="Hirochika H."/>
            <person name="Nishikawa T."/>
            <person name="Kadowaki K."/>
            <person name="Sugiura M."/>
            <person name="Burr B."/>
            <person name="Sasaki T."/>
        </authorList>
    </citation>
    <scope>NUCLEOTIDE SEQUENCE [LARGE SCALE GENOMIC DNA]</scope>
    <source>
        <strain evidence="3">cv. Nipponbare</strain>
    </source>
</reference>
<dbReference type="eggNOG" id="KOG0702">
    <property type="taxonomic scope" value="Eukaryota"/>
</dbReference>
<dbReference type="PANTHER" id="PTHR46085:SF3">
    <property type="entry name" value="ARF GTPASE ACTIVATING PROTEIN"/>
    <property type="match status" value="1"/>
</dbReference>
<dbReference type="AlphaFoldDB" id="A0A0N7KL54"/>
<dbReference type="InParanoid" id="A0A0N7KL54"/>
<gene>
    <name evidence="2" type="ordered locus">Os05g0534800</name>
    <name evidence="2" type="ORF">OSNPB_050534800</name>
</gene>
<reference evidence="2 3" key="3">
    <citation type="journal article" date="2013" name="Rice">
        <title>Improvement of the Oryza sativa Nipponbare reference genome using next generation sequence and optical map data.</title>
        <authorList>
            <person name="Kawahara Y."/>
            <person name="de la Bastide M."/>
            <person name="Hamilton J.P."/>
            <person name="Kanamori H."/>
            <person name="McCombie W.R."/>
            <person name="Ouyang S."/>
            <person name="Schwartz D.C."/>
            <person name="Tanaka T."/>
            <person name="Wu J."/>
            <person name="Zhou S."/>
            <person name="Childs K.L."/>
            <person name="Davidson R.M."/>
            <person name="Lin H."/>
            <person name="Quesada-Ocampo L."/>
            <person name="Vaillancourt B."/>
            <person name="Sakai H."/>
            <person name="Lee S.S."/>
            <person name="Kim J."/>
            <person name="Numa H."/>
            <person name="Itoh T."/>
            <person name="Buell C.R."/>
            <person name="Matsumoto T."/>
        </authorList>
    </citation>
    <scope>NUCLEOTIDE SEQUENCE [LARGE SCALE GENOMIC DNA]</scope>
    <source>
        <strain evidence="3">cv. Nipponbare</strain>
    </source>
</reference>
<feature type="non-terminal residue" evidence="2">
    <location>
        <position position="1"/>
    </location>
</feature>
<proteinExistence type="evidence at protein level"/>
<dbReference type="Gramene" id="Os05t0534800-01">
    <property type="protein sequence ID" value="Os05t0534800-01"/>
    <property type="gene ID" value="Os05g0534800"/>
</dbReference>
<keyword evidence="4 5" id="KW-1267">Proteomics identification</keyword>
<dbReference type="InterPro" id="IPR044820">
    <property type="entry name" value="AGD14-like"/>
</dbReference>
<dbReference type="InterPro" id="IPR001164">
    <property type="entry name" value="ArfGAP_dom"/>
</dbReference>
<dbReference type="Pfam" id="PF01412">
    <property type="entry name" value="ArfGap"/>
    <property type="match status" value="1"/>
</dbReference>
<dbReference type="SUPFAM" id="SSF57863">
    <property type="entry name" value="ArfGap/RecO-like zinc finger"/>
    <property type="match status" value="1"/>
</dbReference>
<evidence type="ECO:0007829" key="4">
    <source>
        <dbReference type="PeptideAtlas" id="A0A0N7KL54"/>
    </source>
</evidence>
<organism evidence="2 3">
    <name type="scientific">Oryza sativa subsp. japonica</name>
    <name type="common">Rice</name>
    <dbReference type="NCBI Taxonomy" id="39947"/>
    <lineage>
        <taxon>Eukaryota</taxon>
        <taxon>Viridiplantae</taxon>
        <taxon>Streptophyta</taxon>
        <taxon>Embryophyta</taxon>
        <taxon>Tracheophyta</taxon>
        <taxon>Spermatophyta</taxon>
        <taxon>Magnoliopsida</taxon>
        <taxon>Liliopsida</taxon>
        <taxon>Poales</taxon>
        <taxon>Poaceae</taxon>
        <taxon>BOP clade</taxon>
        <taxon>Oryzoideae</taxon>
        <taxon>Oryzeae</taxon>
        <taxon>Oryzinae</taxon>
        <taxon>Oryza</taxon>
        <taxon>Oryza sativa</taxon>
    </lineage>
</organism>
<dbReference type="PANTHER" id="PTHR46085">
    <property type="entry name" value="ARFGAP/RECO-RELATED"/>
    <property type="match status" value="1"/>
</dbReference>
<dbReference type="PaxDb" id="39947-A0A0N7KL54"/>
<name>A0A0N7KL54_ORYSJ</name>
<evidence type="ECO:0000313" key="3">
    <source>
        <dbReference type="Proteomes" id="UP000059680"/>
    </source>
</evidence>
<dbReference type="GO" id="GO:0005096">
    <property type="term" value="F:GTPase activator activity"/>
    <property type="evidence" value="ECO:0007669"/>
    <property type="project" value="InterPro"/>
</dbReference>
<accession>A0A0N7KL54</accession>
<evidence type="ECO:0000259" key="1">
    <source>
        <dbReference type="Pfam" id="PF01412"/>
    </source>
</evidence>
<evidence type="ECO:0007829" key="5">
    <source>
        <dbReference type="ProteomicsDB" id="A0A0N7KL54"/>
    </source>
</evidence>
<dbReference type="InterPro" id="IPR038508">
    <property type="entry name" value="ArfGAP_dom_sf"/>
</dbReference>
<dbReference type="STRING" id="39947.A0A0N7KL54"/>
<reference evidence="2 3" key="2">
    <citation type="journal article" date="2013" name="Plant Cell Physiol.">
        <title>Rice Annotation Project Database (RAP-DB): an integrative and interactive database for rice genomics.</title>
        <authorList>
            <person name="Sakai H."/>
            <person name="Lee S.S."/>
            <person name="Tanaka T."/>
            <person name="Numa H."/>
            <person name="Kim J."/>
            <person name="Kawahara Y."/>
            <person name="Wakimoto H."/>
            <person name="Yang C.C."/>
            <person name="Iwamoto M."/>
            <person name="Abe T."/>
            <person name="Yamada Y."/>
            <person name="Muto A."/>
            <person name="Inokuchi H."/>
            <person name="Ikemura T."/>
            <person name="Matsumoto T."/>
            <person name="Sasaki T."/>
            <person name="Itoh T."/>
        </authorList>
    </citation>
    <scope>NUCLEOTIDE SEQUENCE [LARGE SCALE GENOMIC DNA]</scope>
    <source>
        <strain evidence="3">cv. Nipponbare</strain>
    </source>
</reference>
<dbReference type="InterPro" id="IPR037278">
    <property type="entry name" value="ARFGAP/RecO"/>
</dbReference>
<dbReference type="EMBL" id="AP014961">
    <property type="protein sequence ID" value="BAS95065.1"/>
    <property type="molecule type" value="Genomic_DNA"/>
</dbReference>
<sequence length="83" mass="9855">LFFSREFTHRVKSISMAKFTSQEVSALQEGGNERGKEIYLKHWDFQGQPLPDIRSATKPDDYHRLLMYDVNLLLMFEYCHIVM</sequence>
<keyword evidence="3" id="KW-1185">Reference proteome</keyword>